<evidence type="ECO:0000313" key="1">
    <source>
        <dbReference type="EMBL" id="SOU89266.1"/>
    </source>
</evidence>
<sequence>MKKIIYAVIFVVLSACTNGFETINTNPNSPENASEQLLLPSIIFDLSNHLTNESYGFGEVISQYGAYYEFNDLDIYRWQSDDRFWSPMYAILEDVKDLKQLAKEHNNTNYLAVGLVLEAYIFSVITDAYGDVPYSEANRTKEGIINPKYDAQKEIYKNLLLKLSEANKIIKLSKNITGDILYQGDMLRWKKFANSLHLRMLLRTSNVQNNSVAFNQMIANPAKYPIFESNADNATYNFSGSLPDISSVCKPGGGRAYDYFRLIPTTHLIRTMQGDNDPRIHVLLSPKKDSQNLTLGVAPGQALGAIGRPDAYSRKSTACFESATMVKGVLLNYSELNFILAEAKEKGLISVGNAAAYYNKAVKANFDDLKVQMPADFLTNTAVYNSTSEILYEQKWLSLYHVGLEAWFDWKRSKKPSFIKAGSGNLNSNLVPVRLLYPSLEKSVNKTNYKKASSAMGGDTMNAAAWWW</sequence>
<keyword evidence="1" id="KW-0449">Lipoprotein</keyword>
<dbReference type="AlphaFoldDB" id="A0A2I2M9X5"/>
<dbReference type="Pfam" id="PF12771">
    <property type="entry name" value="SusD-like_2"/>
    <property type="match status" value="1"/>
</dbReference>
<dbReference type="RefSeq" id="WP_058884225.1">
    <property type="nucleotide sequence ID" value="NZ_JAJHTM010000004.1"/>
</dbReference>
<dbReference type="Proteomes" id="UP000490060">
    <property type="component" value="Unassembled WGS sequence"/>
</dbReference>
<name>A0A2I2M9X5_9FLAO</name>
<dbReference type="InterPro" id="IPR041662">
    <property type="entry name" value="SusD-like_2"/>
</dbReference>
<organism evidence="1 2">
    <name type="scientific">Tenacibaculum finnmarkense genomovar ulcerans</name>
    <dbReference type="NCBI Taxonomy" id="2781388"/>
    <lineage>
        <taxon>Bacteria</taxon>
        <taxon>Pseudomonadati</taxon>
        <taxon>Bacteroidota</taxon>
        <taxon>Flavobacteriia</taxon>
        <taxon>Flavobacteriales</taxon>
        <taxon>Flavobacteriaceae</taxon>
        <taxon>Tenacibaculum</taxon>
        <taxon>Tenacibaculum finnmarkense</taxon>
    </lineage>
</organism>
<gene>
    <name evidence="1" type="ORF">TNO010_310122</name>
</gene>
<dbReference type="SUPFAM" id="SSF48452">
    <property type="entry name" value="TPR-like"/>
    <property type="match status" value="1"/>
</dbReference>
<dbReference type="EMBL" id="OENE01000025">
    <property type="protein sequence ID" value="SOU89266.1"/>
    <property type="molecule type" value="Genomic_DNA"/>
</dbReference>
<dbReference type="PROSITE" id="PS51257">
    <property type="entry name" value="PROKAR_LIPOPROTEIN"/>
    <property type="match status" value="1"/>
</dbReference>
<reference evidence="1 2" key="1">
    <citation type="submission" date="2017-11" db="EMBL/GenBank/DDBJ databases">
        <authorList>
            <person name="Duchaud E."/>
        </authorList>
    </citation>
    <scope>NUCLEOTIDE SEQUENCE [LARGE SCALE GENOMIC DNA]</scope>
    <source>
        <strain evidence="1 2">TNO010</strain>
    </source>
</reference>
<dbReference type="InterPro" id="IPR011990">
    <property type="entry name" value="TPR-like_helical_dom_sf"/>
</dbReference>
<accession>A0A2I2M9X5</accession>
<evidence type="ECO:0000313" key="2">
    <source>
        <dbReference type="Proteomes" id="UP000490060"/>
    </source>
</evidence>
<proteinExistence type="predicted"/>
<dbReference type="Gene3D" id="1.25.40.390">
    <property type="match status" value="1"/>
</dbReference>
<protein>
    <submittedName>
        <fullName evidence="1">SusD/RagB family lipoprotein</fullName>
    </submittedName>
</protein>